<dbReference type="AlphaFoldDB" id="A0A8H7E223"/>
<gene>
    <name evidence="1" type="ORF">GJ744_012435</name>
</gene>
<dbReference type="EMBL" id="JAACFV010000098">
    <property type="protein sequence ID" value="KAF7505900.1"/>
    <property type="molecule type" value="Genomic_DNA"/>
</dbReference>
<accession>A0A8H7E223</accession>
<dbReference type="OrthoDB" id="4138962at2759"/>
<protein>
    <submittedName>
        <fullName evidence="1">Uncharacterized protein</fullName>
    </submittedName>
</protein>
<evidence type="ECO:0000313" key="2">
    <source>
        <dbReference type="Proteomes" id="UP000606974"/>
    </source>
</evidence>
<proteinExistence type="predicted"/>
<comment type="caution">
    <text evidence="1">The sequence shown here is derived from an EMBL/GenBank/DDBJ whole genome shotgun (WGS) entry which is preliminary data.</text>
</comment>
<reference evidence="1" key="1">
    <citation type="submission" date="2020-02" db="EMBL/GenBank/DDBJ databases">
        <authorList>
            <person name="Palmer J.M."/>
        </authorList>
    </citation>
    <scope>NUCLEOTIDE SEQUENCE</scope>
    <source>
        <strain evidence="1">EPUS1.4</strain>
        <tissue evidence="1">Thallus</tissue>
    </source>
</reference>
<organism evidence="1 2">
    <name type="scientific">Endocarpon pusillum</name>
    <dbReference type="NCBI Taxonomy" id="364733"/>
    <lineage>
        <taxon>Eukaryota</taxon>
        <taxon>Fungi</taxon>
        <taxon>Dikarya</taxon>
        <taxon>Ascomycota</taxon>
        <taxon>Pezizomycotina</taxon>
        <taxon>Eurotiomycetes</taxon>
        <taxon>Chaetothyriomycetidae</taxon>
        <taxon>Verrucariales</taxon>
        <taxon>Verrucariaceae</taxon>
        <taxon>Endocarpon</taxon>
    </lineage>
</organism>
<name>A0A8H7E223_9EURO</name>
<evidence type="ECO:0000313" key="1">
    <source>
        <dbReference type="EMBL" id="KAF7505900.1"/>
    </source>
</evidence>
<dbReference type="Proteomes" id="UP000606974">
    <property type="component" value="Unassembled WGS sequence"/>
</dbReference>
<keyword evidence="2" id="KW-1185">Reference proteome</keyword>
<sequence length="317" mass="34829">MPVQQEEEHSRKRSTARDCTQTGCAFSDRDSISACPIRSASSVWSPVSDIAKHAAADQPDTTSIFTEYTGIDGTSIWAAATSGREALCMQLLACMLARFWSAPEAISIWCELIECRKRNLSSTESQQDIHEVIALQANLSREAIAEWDASARSWLRTADAAYAKQHAQLRLIAENIQVDVSTKANTYESVLDAWTSAMTTADKLVQGVPQKTHTGAVLLGLSAWHLYPDMLTYCNESQEIKQKDPLVTATGLLTVGLEMAPDVGAGVRWSLPLAKLRYYGEPVVVTKQMDPRNDYISYGDLMLVILGSLLANWIGGR</sequence>